<evidence type="ECO:0000256" key="1">
    <source>
        <dbReference type="SAM" id="Phobius"/>
    </source>
</evidence>
<dbReference type="EMBL" id="HBUE01010342">
    <property type="protein sequence ID" value="CAG6448045.1"/>
    <property type="molecule type" value="Transcribed_RNA"/>
</dbReference>
<feature type="transmembrane region" description="Helical" evidence="1">
    <location>
        <begin position="21"/>
        <end position="40"/>
    </location>
</feature>
<sequence>MYLEFRNYTQPHTLAVRLPPLLCLVFSLERIFFYIFVFLYKTIFFLDFPTIQVLLPSSNRFCFINVQTLAESADFSPREKIVKRVVEIPRRIDQIVICLKSK</sequence>
<protein>
    <submittedName>
        <fullName evidence="2">(northern house mosquito) hypothetical protein</fullName>
    </submittedName>
</protein>
<organism evidence="2">
    <name type="scientific">Culex pipiens</name>
    <name type="common">House mosquito</name>
    <dbReference type="NCBI Taxonomy" id="7175"/>
    <lineage>
        <taxon>Eukaryota</taxon>
        <taxon>Metazoa</taxon>
        <taxon>Ecdysozoa</taxon>
        <taxon>Arthropoda</taxon>
        <taxon>Hexapoda</taxon>
        <taxon>Insecta</taxon>
        <taxon>Pterygota</taxon>
        <taxon>Neoptera</taxon>
        <taxon>Endopterygota</taxon>
        <taxon>Diptera</taxon>
        <taxon>Nematocera</taxon>
        <taxon>Culicoidea</taxon>
        <taxon>Culicidae</taxon>
        <taxon>Culicinae</taxon>
        <taxon>Culicini</taxon>
        <taxon>Culex</taxon>
        <taxon>Culex</taxon>
    </lineage>
</organism>
<dbReference type="EMBL" id="HBUE01323479">
    <property type="protein sequence ID" value="CAG6589443.1"/>
    <property type="molecule type" value="Transcribed_RNA"/>
</dbReference>
<dbReference type="EMBL" id="HBUE01323470">
    <property type="protein sequence ID" value="CAG6589434.1"/>
    <property type="molecule type" value="Transcribed_RNA"/>
</dbReference>
<dbReference type="EMBL" id="HBUE01216924">
    <property type="protein sequence ID" value="CAG6537430.1"/>
    <property type="molecule type" value="Transcribed_RNA"/>
</dbReference>
<dbReference type="EMBL" id="HBUE01323471">
    <property type="protein sequence ID" value="CAG6589436.1"/>
    <property type="molecule type" value="Transcribed_RNA"/>
</dbReference>
<dbReference type="EMBL" id="HBUE01010341">
    <property type="protein sequence ID" value="CAG6448043.1"/>
    <property type="molecule type" value="Transcribed_RNA"/>
</dbReference>
<proteinExistence type="predicted"/>
<dbReference type="EMBL" id="HBUE01323473">
    <property type="protein sequence ID" value="CAG6589438.1"/>
    <property type="molecule type" value="Transcribed_RNA"/>
</dbReference>
<reference evidence="2" key="1">
    <citation type="submission" date="2021-05" db="EMBL/GenBank/DDBJ databases">
        <authorList>
            <person name="Alioto T."/>
            <person name="Alioto T."/>
            <person name="Gomez Garrido J."/>
        </authorList>
    </citation>
    <scope>NUCLEOTIDE SEQUENCE</scope>
</reference>
<dbReference type="EMBL" id="HBUE01216928">
    <property type="protein sequence ID" value="CAG6537435.1"/>
    <property type="molecule type" value="Transcribed_RNA"/>
</dbReference>
<keyword evidence="1" id="KW-0812">Transmembrane</keyword>
<dbReference type="EMBL" id="HBUE01010336">
    <property type="protein sequence ID" value="CAG6448037.1"/>
    <property type="molecule type" value="Transcribed_RNA"/>
</dbReference>
<name>A0A8D8KIL1_CULPI</name>
<dbReference type="EMBL" id="HBUE01010338">
    <property type="protein sequence ID" value="CAG6448040.1"/>
    <property type="molecule type" value="Transcribed_RNA"/>
</dbReference>
<dbReference type="AlphaFoldDB" id="A0A8D8KIL1"/>
<dbReference type="EMBL" id="HBUE01216919">
    <property type="protein sequence ID" value="CAG6537426.1"/>
    <property type="molecule type" value="Transcribed_RNA"/>
</dbReference>
<accession>A0A8D8KIL1</accession>
<evidence type="ECO:0000313" key="2">
    <source>
        <dbReference type="EMBL" id="CAG6589443.1"/>
    </source>
</evidence>
<dbReference type="EMBL" id="HBUE01010330">
    <property type="protein sequence ID" value="CAG6448033.1"/>
    <property type="molecule type" value="Transcribed_RNA"/>
</dbReference>
<keyword evidence="1" id="KW-1133">Transmembrane helix</keyword>
<dbReference type="EMBL" id="HBUE01216918">
    <property type="protein sequence ID" value="CAG6537424.1"/>
    <property type="molecule type" value="Transcribed_RNA"/>
</dbReference>
<keyword evidence="1" id="KW-0472">Membrane</keyword>
<dbReference type="EMBL" id="HBUE01323480">
    <property type="protein sequence ID" value="CAG6589445.1"/>
    <property type="molecule type" value="Transcribed_RNA"/>
</dbReference>
<dbReference type="EMBL" id="HBUE01323476">
    <property type="protein sequence ID" value="CAG6589440.1"/>
    <property type="molecule type" value="Transcribed_RNA"/>
</dbReference>
<dbReference type="EMBL" id="HBUE01216927">
    <property type="protein sequence ID" value="CAG6537433.1"/>
    <property type="molecule type" value="Transcribed_RNA"/>
</dbReference>
<dbReference type="EMBL" id="HBUE01216921">
    <property type="protein sequence ID" value="CAG6537428.1"/>
    <property type="molecule type" value="Transcribed_RNA"/>
</dbReference>